<evidence type="ECO:0000313" key="1">
    <source>
        <dbReference type="EMBL" id="TPV30764.1"/>
    </source>
</evidence>
<sequence length="111" mass="12920">MIQGGHDVATLRNIDSFRDEWLRDFFLYGKHSGKIPMTLSSALARKLDIINAAVNYQDLRSPPGNRYEELNPPLKGYAAIRVNEQYRLIFKWIDGKAVDLYLDPHSYKRHK</sequence>
<dbReference type="Gene3D" id="3.30.2310.20">
    <property type="entry name" value="RelE-like"/>
    <property type="match status" value="1"/>
</dbReference>
<dbReference type="GeneID" id="93532813"/>
<keyword evidence="2" id="KW-1185">Reference proteome</keyword>
<dbReference type="InterPro" id="IPR035093">
    <property type="entry name" value="RelE/ParE_toxin_dom_sf"/>
</dbReference>
<dbReference type="RefSeq" id="WP_072052719.1">
    <property type="nucleotide sequence ID" value="NZ_CP110473.1"/>
</dbReference>
<dbReference type="PANTHER" id="PTHR40266">
    <property type="entry name" value="TOXIN HIGB-1"/>
    <property type="match status" value="1"/>
</dbReference>
<reference evidence="1 2" key="1">
    <citation type="submission" date="2019-06" db="EMBL/GenBank/DDBJ databases">
        <title>Taxogenomics and systematics of the genus Pantoea.</title>
        <authorList>
            <person name="Tambong J.T."/>
        </authorList>
    </citation>
    <scope>NUCLEOTIDE SEQUENCE [LARGE SCALE GENOMIC DNA]</scope>
    <source>
        <strain evidence="1 2">LMG 2558</strain>
    </source>
</reference>
<proteinExistence type="predicted"/>
<dbReference type="SUPFAM" id="SSF143011">
    <property type="entry name" value="RelE-like"/>
    <property type="match status" value="1"/>
</dbReference>
<dbReference type="InterPro" id="IPR007711">
    <property type="entry name" value="HigB-1"/>
</dbReference>
<dbReference type="Pfam" id="PF05015">
    <property type="entry name" value="HigB-like_toxin"/>
    <property type="match status" value="1"/>
</dbReference>
<gene>
    <name evidence="1" type="ORF">FJW00_04790</name>
</gene>
<dbReference type="EMBL" id="VHIZ01000026">
    <property type="protein sequence ID" value="TPV30764.1"/>
    <property type="molecule type" value="Genomic_DNA"/>
</dbReference>
<dbReference type="PANTHER" id="PTHR40266:SF2">
    <property type="entry name" value="TOXIN HIGB-1"/>
    <property type="match status" value="1"/>
</dbReference>
<organism evidence="1 2">
    <name type="scientific">Pantoea anthophila</name>
    <dbReference type="NCBI Taxonomy" id="470931"/>
    <lineage>
        <taxon>Bacteria</taxon>
        <taxon>Pseudomonadati</taxon>
        <taxon>Pseudomonadota</taxon>
        <taxon>Gammaproteobacteria</taxon>
        <taxon>Enterobacterales</taxon>
        <taxon>Erwiniaceae</taxon>
        <taxon>Pantoea</taxon>
    </lineage>
</organism>
<dbReference type="Proteomes" id="UP000316142">
    <property type="component" value="Unassembled WGS sequence"/>
</dbReference>
<protein>
    <submittedName>
        <fullName evidence="1">Type II toxin-antitoxin system RelE/ParE family toxin</fullName>
    </submittedName>
</protein>
<evidence type="ECO:0000313" key="2">
    <source>
        <dbReference type="Proteomes" id="UP000316142"/>
    </source>
</evidence>
<comment type="caution">
    <text evidence="1">The sequence shown here is derived from an EMBL/GenBank/DDBJ whole genome shotgun (WGS) entry which is preliminary data.</text>
</comment>
<name>A0ABY2ZHG3_9GAMM</name>
<accession>A0ABY2ZHG3</accession>